<dbReference type="AlphaFoldDB" id="A0A554VCQ8"/>
<evidence type="ECO:0000313" key="3">
    <source>
        <dbReference type="Proteomes" id="UP000318833"/>
    </source>
</evidence>
<feature type="transmembrane region" description="Helical" evidence="1">
    <location>
        <begin position="54"/>
        <end position="73"/>
    </location>
</feature>
<accession>A0A554VCQ8</accession>
<dbReference type="GO" id="GO:0016020">
    <property type="term" value="C:membrane"/>
    <property type="evidence" value="ECO:0007669"/>
    <property type="project" value="GOC"/>
</dbReference>
<feature type="transmembrane region" description="Helical" evidence="1">
    <location>
        <begin position="105"/>
        <end position="123"/>
    </location>
</feature>
<gene>
    <name evidence="2" type="ORF">FOF46_26175</name>
</gene>
<organism evidence="2 3">
    <name type="scientific">Aquimarina algiphila</name>
    <dbReference type="NCBI Taxonomy" id="2047982"/>
    <lineage>
        <taxon>Bacteria</taxon>
        <taxon>Pseudomonadati</taxon>
        <taxon>Bacteroidota</taxon>
        <taxon>Flavobacteriia</taxon>
        <taxon>Flavobacteriales</taxon>
        <taxon>Flavobacteriaceae</taxon>
        <taxon>Aquimarina</taxon>
    </lineage>
</organism>
<keyword evidence="1" id="KW-1133">Transmembrane helix</keyword>
<feature type="transmembrane region" description="Helical" evidence="1">
    <location>
        <begin position="22"/>
        <end position="42"/>
    </location>
</feature>
<comment type="caution">
    <text evidence="2">The sequence shown here is derived from an EMBL/GenBank/DDBJ whole genome shotgun (WGS) entry which is preliminary data.</text>
</comment>
<protein>
    <submittedName>
        <fullName evidence="2">DUF962 domain-containing protein</fullName>
    </submittedName>
</protein>
<dbReference type="Pfam" id="PF06127">
    <property type="entry name" value="Mpo1-like"/>
    <property type="match status" value="1"/>
</dbReference>
<dbReference type="EMBL" id="VLNR01000080">
    <property type="protein sequence ID" value="TSE04497.1"/>
    <property type="molecule type" value="Genomic_DNA"/>
</dbReference>
<dbReference type="InterPro" id="IPR009305">
    <property type="entry name" value="Mpo1-like"/>
</dbReference>
<keyword evidence="1" id="KW-0472">Membrane</keyword>
<dbReference type="PANTHER" id="PTHR28026:SF9">
    <property type="entry name" value="2-HYDROXY-PALMITIC ACID DIOXYGENASE MPO1"/>
    <property type="match status" value="1"/>
</dbReference>
<name>A0A554VCQ8_9FLAO</name>
<feature type="transmembrane region" description="Helical" evidence="1">
    <location>
        <begin position="80"/>
        <end position="99"/>
    </location>
</feature>
<evidence type="ECO:0000256" key="1">
    <source>
        <dbReference type="SAM" id="Phobius"/>
    </source>
</evidence>
<keyword evidence="3" id="KW-1185">Reference proteome</keyword>
<evidence type="ECO:0000313" key="2">
    <source>
        <dbReference type="EMBL" id="TSE04497.1"/>
    </source>
</evidence>
<dbReference type="OrthoDB" id="5515308at2"/>
<dbReference type="RefSeq" id="WP_143918503.1">
    <property type="nucleotide sequence ID" value="NZ_CANMIK010000047.1"/>
</dbReference>
<proteinExistence type="predicted"/>
<dbReference type="PANTHER" id="PTHR28026">
    <property type="entry name" value="DUF962 DOMAIN PROTEIN (AFU_ORTHOLOGUE AFUA_8G05310)"/>
    <property type="match status" value="1"/>
</dbReference>
<dbReference type="Proteomes" id="UP000318833">
    <property type="component" value="Unassembled WGS sequence"/>
</dbReference>
<sequence length="160" mass="18346">MRTAEQWFLEYGESHQTRFNKIIHYFCVPLIFFSIIGLLASIPVGTLTASLPQFIIPYAHAGSILIVLGLVFYLRMSISIFLGMILISLLVLWGNYQIALHFSTPLWIISLIIFIVSWVFQFIGHNHEGKKPSFAKDLQFLLVGPAWILGHFYKKIGIKY</sequence>
<keyword evidence="1" id="KW-0812">Transmembrane</keyword>
<reference evidence="2 3" key="1">
    <citation type="submission" date="2019-07" db="EMBL/GenBank/DDBJ databases">
        <title>The draft genome sequence of Aquimarina algiphila M91.</title>
        <authorList>
            <person name="Meng X."/>
        </authorList>
    </citation>
    <scope>NUCLEOTIDE SEQUENCE [LARGE SCALE GENOMIC DNA]</scope>
    <source>
        <strain evidence="2 3">M91</strain>
    </source>
</reference>
<dbReference type="GO" id="GO:0046521">
    <property type="term" value="P:sphingoid catabolic process"/>
    <property type="evidence" value="ECO:0007669"/>
    <property type="project" value="TreeGrafter"/>
</dbReference>